<sequence length="82" mass="9310">MVNSVIKVLQLEHLIFIVSLCQSALKSLSNGLGCGVIFTYFQSLSTIENLFMKLSFKLKFNQLIFMVILILLRWGQGKGFHT</sequence>
<keyword evidence="1" id="KW-1133">Transmembrane helix</keyword>
<organism evidence="2 3">
    <name type="scientific">Aeromonas lusitana</name>
    <dbReference type="NCBI Taxonomy" id="931529"/>
    <lineage>
        <taxon>Bacteria</taxon>
        <taxon>Pseudomonadati</taxon>
        <taxon>Pseudomonadota</taxon>
        <taxon>Gammaproteobacteria</taxon>
        <taxon>Aeromonadales</taxon>
        <taxon>Aeromonadaceae</taxon>
        <taxon>Aeromonas</taxon>
    </lineage>
</organism>
<gene>
    <name evidence="2" type="ORF">CUC44_16445</name>
</gene>
<reference evidence="2 3" key="1">
    <citation type="submission" date="2017-11" db="EMBL/GenBank/DDBJ databases">
        <title>Draft genome sequence of environmental isolate Aeromonas lusitania sp. nov. MDC 2473.</title>
        <authorList>
            <person name="Colston S.M."/>
            <person name="Navarro A."/>
            <person name="Martinez-Murcia A.J."/>
            <person name="Graf J."/>
        </authorList>
    </citation>
    <scope>NUCLEOTIDE SEQUENCE [LARGE SCALE GENOMIC DNA]</scope>
    <source>
        <strain evidence="2 3">MDC 2473</strain>
    </source>
</reference>
<keyword evidence="3" id="KW-1185">Reference proteome</keyword>
<evidence type="ECO:0000313" key="2">
    <source>
        <dbReference type="EMBL" id="PJC92109.1"/>
    </source>
</evidence>
<dbReference type="EMBL" id="PGCP01000031">
    <property type="protein sequence ID" value="PJC92109.1"/>
    <property type="molecule type" value="Genomic_DNA"/>
</dbReference>
<proteinExistence type="predicted"/>
<protein>
    <submittedName>
        <fullName evidence="2">Uncharacterized protein</fullName>
    </submittedName>
</protein>
<feature type="transmembrane region" description="Helical" evidence="1">
    <location>
        <begin position="60"/>
        <end position="76"/>
    </location>
</feature>
<dbReference type="AlphaFoldDB" id="A0A2M8H6D9"/>
<accession>A0A2M8H6D9</accession>
<dbReference type="Proteomes" id="UP000232060">
    <property type="component" value="Unassembled WGS sequence"/>
</dbReference>
<keyword evidence="1" id="KW-0472">Membrane</keyword>
<evidence type="ECO:0000256" key="1">
    <source>
        <dbReference type="SAM" id="Phobius"/>
    </source>
</evidence>
<keyword evidence="1" id="KW-0812">Transmembrane</keyword>
<evidence type="ECO:0000313" key="3">
    <source>
        <dbReference type="Proteomes" id="UP000232060"/>
    </source>
</evidence>
<name>A0A2M8H6D9_9GAMM</name>
<comment type="caution">
    <text evidence="2">The sequence shown here is derived from an EMBL/GenBank/DDBJ whole genome shotgun (WGS) entry which is preliminary data.</text>
</comment>